<keyword evidence="2" id="KW-1185">Reference proteome</keyword>
<evidence type="ECO:0000313" key="1">
    <source>
        <dbReference type="EMBL" id="PQQ18611.1"/>
    </source>
</evidence>
<accession>A0A314ZP04</accession>
<comment type="caution">
    <text evidence="1">The sequence shown here is derived from an EMBL/GenBank/DDBJ whole genome shotgun (WGS) entry which is preliminary data.</text>
</comment>
<reference evidence="1 2" key="1">
    <citation type="submission" date="2018-02" db="EMBL/GenBank/DDBJ databases">
        <title>Draft genome of wild Prunus yedoensis var. nudiflora.</title>
        <authorList>
            <person name="Baek S."/>
            <person name="Kim J.-H."/>
            <person name="Choi K."/>
            <person name="Kim G.-B."/>
            <person name="Cho A."/>
            <person name="Jang H."/>
            <person name="Shin C.-H."/>
            <person name="Yu H.-J."/>
            <person name="Mun J.-H."/>
        </authorList>
    </citation>
    <scope>NUCLEOTIDE SEQUENCE [LARGE SCALE GENOMIC DNA]</scope>
    <source>
        <strain evidence="2">cv. Jeju island</strain>
        <tissue evidence="1">Leaf</tissue>
    </source>
</reference>
<evidence type="ECO:0000313" key="2">
    <source>
        <dbReference type="Proteomes" id="UP000250321"/>
    </source>
</evidence>
<dbReference type="AlphaFoldDB" id="A0A314ZP04"/>
<dbReference type="EMBL" id="PJQY01000103">
    <property type="protein sequence ID" value="PQQ18611.1"/>
    <property type="molecule type" value="Genomic_DNA"/>
</dbReference>
<name>A0A314ZP04_PRUYE</name>
<gene>
    <name evidence="1" type="ORF">Pyn_03646</name>
</gene>
<organism evidence="1 2">
    <name type="scientific">Prunus yedoensis var. nudiflora</name>
    <dbReference type="NCBI Taxonomy" id="2094558"/>
    <lineage>
        <taxon>Eukaryota</taxon>
        <taxon>Viridiplantae</taxon>
        <taxon>Streptophyta</taxon>
        <taxon>Embryophyta</taxon>
        <taxon>Tracheophyta</taxon>
        <taxon>Spermatophyta</taxon>
        <taxon>Magnoliopsida</taxon>
        <taxon>eudicotyledons</taxon>
        <taxon>Gunneridae</taxon>
        <taxon>Pentapetalae</taxon>
        <taxon>rosids</taxon>
        <taxon>fabids</taxon>
        <taxon>Rosales</taxon>
        <taxon>Rosaceae</taxon>
        <taxon>Amygdaloideae</taxon>
        <taxon>Amygdaleae</taxon>
        <taxon>Prunus</taxon>
    </lineage>
</organism>
<sequence>MAPKKSLTSVPDTSSSGTASVGLAFLSGEGVKDFATMFHLHPGLLRLRGSLLAVSSPKYLDWKSDQLWNYEVHLVQAPVPACHKGGLDWSNWNKMLPRFFQKTDVSSVELHWADWVKRMEPRYRACWLDNGIYHAITCSTVQL</sequence>
<protein>
    <submittedName>
        <fullName evidence="1">Uncharacterized protein</fullName>
    </submittedName>
</protein>
<dbReference type="Proteomes" id="UP000250321">
    <property type="component" value="Unassembled WGS sequence"/>
</dbReference>
<proteinExistence type="predicted"/>